<dbReference type="PANTHER" id="PTHR43064">
    <property type="entry name" value="PHOSPHORIBOSYLAMINOIMIDAZOLE CARBOXYLASE-RELATED"/>
    <property type="match status" value="1"/>
</dbReference>
<dbReference type="InterPro" id="IPR000031">
    <property type="entry name" value="PurE_dom"/>
</dbReference>
<dbReference type="PANTHER" id="PTHR43064:SF1">
    <property type="entry name" value="SLL1489 PROTEIN"/>
    <property type="match status" value="1"/>
</dbReference>
<sequence length="222" mass="23167">MSDFDNDFQIDWERERRTGIPEAVLCAFKSAAQIEAILKAAGEADRRLLFTRLEPSVFASLGEESRAALANYDPVSRTAWCGGTPAEPSIRPGIGIVAAGTSDLPVATEAARTLEFLGFQSPVIADVGVAGLWRLMRRLDDIRSYRVVIAVAGMEGALFSVLAGLTDAPVIAVPASVGYGVSAGGMAALHSALASCAPGILTVNIDNGFGAAVAAVKMINKM</sequence>
<proteinExistence type="predicted"/>
<dbReference type="EMBL" id="BJYZ01000013">
    <property type="protein sequence ID" value="GEO39032.1"/>
    <property type="molecule type" value="Genomic_DNA"/>
</dbReference>
<dbReference type="SUPFAM" id="SSF52255">
    <property type="entry name" value="N5-CAIR mutase (phosphoribosylaminoimidazole carboxylase, PurE)"/>
    <property type="match status" value="1"/>
</dbReference>
<dbReference type="AlphaFoldDB" id="A0A512DRB5"/>
<dbReference type="GO" id="GO:0016787">
    <property type="term" value="F:hydrolase activity"/>
    <property type="evidence" value="ECO:0007669"/>
    <property type="project" value="InterPro"/>
</dbReference>
<dbReference type="OrthoDB" id="9782511at2"/>
<dbReference type="NCBIfam" id="NF033503">
    <property type="entry name" value="LarB"/>
    <property type="match status" value="1"/>
</dbReference>
<gene>
    <name evidence="2" type="primary">larB</name>
    <name evidence="2" type="ORF">SAE02_31800</name>
</gene>
<dbReference type="GO" id="GO:0006189">
    <property type="term" value="P:'de novo' IMP biosynthetic process"/>
    <property type="evidence" value="ECO:0007669"/>
    <property type="project" value="InterPro"/>
</dbReference>
<keyword evidence="3" id="KW-1185">Reference proteome</keyword>
<dbReference type="SMART" id="SM01001">
    <property type="entry name" value="AIRC"/>
    <property type="match status" value="1"/>
</dbReference>
<name>A0A512DRB5_9PROT</name>
<feature type="domain" description="PurE" evidence="1">
    <location>
        <begin position="92"/>
        <end position="222"/>
    </location>
</feature>
<accession>A0A512DRB5</accession>
<dbReference type="InterPro" id="IPR039476">
    <property type="entry name" value="P2CMN_synthase_LarB"/>
</dbReference>
<reference evidence="2 3" key="1">
    <citation type="submission" date="2019-07" db="EMBL/GenBank/DDBJ databases">
        <title>Whole genome shotgun sequence of Skermanella aerolata NBRC 106429.</title>
        <authorList>
            <person name="Hosoyama A."/>
            <person name="Uohara A."/>
            <person name="Ohji S."/>
            <person name="Ichikawa N."/>
        </authorList>
    </citation>
    <scope>NUCLEOTIDE SEQUENCE [LARGE SCALE GENOMIC DNA]</scope>
    <source>
        <strain evidence="2 3">NBRC 106429</strain>
    </source>
</reference>
<dbReference type="Proteomes" id="UP000321523">
    <property type="component" value="Unassembled WGS sequence"/>
</dbReference>
<evidence type="ECO:0000313" key="3">
    <source>
        <dbReference type="Proteomes" id="UP000321523"/>
    </source>
</evidence>
<evidence type="ECO:0000259" key="1">
    <source>
        <dbReference type="SMART" id="SM01001"/>
    </source>
</evidence>
<dbReference type="Pfam" id="PF00731">
    <property type="entry name" value="AIRC"/>
    <property type="match status" value="1"/>
</dbReference>
<comment type="caution">
    <text evidence="2">The sequence shown here is derived from an EMBL/GenBank/DDBJ whole genome shotgun (WGS) entry which is preliminary data.</text>
</comment>
<protein>
    <submittedName>
        <fullName evidence="2">1-(5-phosphoribosyl)-5-amino-4-imidazole-carboxyl ate carboxylase</fullName>
    </submittedName>
</protein>
<dbReference type="RefSeq" id="WP_044433599.1">
    <property type="nucleotide sequence ID" value="NZ_BJYZ01000013.1"/>
</dbReference>
<organism evidence="2 3">
    <name type="scientific">Skermanella aerolata</name>
    <dbReference type="NCBI Taxonomy" id="393310"/>
    <lineage>
        <taxon>Bacteria</taxon>
        <taxon>Pseudomonadati</taxon>
        <taxon>Pseudomonadota</taxon>
        <taxon>Alphaproteobacteria</taxon>
        <taxon>Rhodospirillales</taxon>
        <taxon>Azospirillaceae</taxon>
        <taxon>Skermanella</taxon>
    </lineage>
</organism>
<dbReference type="Gene3D" id="3.40.50.1970">
    <property type="match status" value="1"/>
</dbReference>
<evidence type="ECO:0000313" key="2">
    <source>
        <dbReference type="EMBL" id="GEO39032.1"/>
    </source>
</evidence>